<dbReference type="Gene3D" id="1.10.238.20">
    <property type="entry name" value="Pheromone/general odorant binding protein domain"/>
    <property type="match status" value="4"/>
</dbReference>
<gene>
    <name evidence="9" type="ORF">GEV33_012749</name>
</gene>
<feature type="region of interest" description="Disordered" evidence="7">
    <location>
        <begin position="134"/>
        <end position="159"/>
    </location>
</feature>
<evidence type="ECO:0000256" key="5">
    <source>
        <dbReference type="ARBA" id="ARBA00023180"/>
    </source>
</evidence>
<keyword evidence="3" id="KW-0964">Secreted</keyword>
<dbReference type="EMBL" id="JABDTM020027746">
    <property type="protein sequence ID" value="KAH0810046.1"/>
    <property type="molecule type" value="Genomic_DNA"/>
</dbReference>
<evidence type="ECO:0000256" key="2">
    <source>
        <dbReference type="ARBA" id="ARBA00008098"/>
    </source>
</evidence>
<dbReference type="PANTHER" id="PTHR11857">
    <property type="entry name" value="ODORANT BINDING PROTEIN-RELATED"/>
    <property type="match status" value="1"/>
</dbReference>
<dbReference type="FunFam" id="1.10.238.20:FF:000001">
    <property type="entry name" value="General odorant-binding protein lush"/>
    <property type="match status" value="1"/>
</dbReference>
<evidence type="ECO:0000256" key="1">
    <source>
        <dbReference type="ARBA" id="ARBA00004613"/>
    </source>
</evidence>
<dbReference type="AlphaFoldDB" id="A0A8J6H982"/>
<sequence length="676" mass="76584">MKFLCYLTTLSLLVAVQSIITEEDAIERHKIQEKCQNETGVSDKLLSKSLNRQWEDDPKLKQQVLCVSKKRGLMTESGELVFDVWRSQLKEVITNDEEVEKIINECVVKKDTPEETTFNAVKCVQKKTFFARSHGRKDTEKGQGQEGGQGADGSDPRMIDEARNSVKTGVTAEAGDANMEVPKAQLKRVASGEEVDKIVQNCVVKKATPEDRAYDIFRSLDVSNNTNKMKFLLCYLTSVTLLVAVQTITPEEDAKVIHKIQAKCQNETGVSDELLTKSLNRQWEDDPKLKQQVLCVSKERGLVTESGELVVDAWRTTVAKVIANDKEAEKIVNECVVKKDTPEETTFNAMKCAQKQIFAYSNGESDVLGKDPKMKKHIFHFQRKTALPTEAGITSIKVLKTNMKQMVHDEQVDKMVQECVVKNAPEDTLTVHEIFKCLHHRQERKSSYERWLVLDVWRSWVKKVGAKHEEDVKILNECVVKKDTPEETMFNAFKHKNNGLNKESDVLGEDPKLNKHIFHHQRKTGLATEAGNTSIKVLKTNMKQMIGERQRRSSQKGAGALTEAQIEKLNKISKKCQNESGVSQEIITKARNGDWEDDPKLKRQVFCVARNAGLATESGEVVVDVLREKVRKVTDNDEETEKIINKCAVKRDTVEETVFNTFKCVMKNKPKFSPVD</sequence>
<keyword evidence="5" id="KW-0325">Glycoprotein</keyword>
<dbReference type="PANTHER" id="PTHR11857:SF43">
    <property type="entry name" value="GEO07291P1-RELATED"/>
    <property type="match status" value="1"/>
</dbReference>
<evidence type="ECO:0000256" key="8">
    <source>
        <dbReference type="SAM" id="SignalP"/>
    </source>
</evidence>
<reference evidence="9" key="2">
    <citation type="submission" date="2021-08" db="EMBL/GenBank/DDBJ databases">
        <authorList>
            <person name="Eriksson T."/>
        </authorList>
    </citation>
    <scope>NUCLEOTIDE SEQUENCE</scope>
    <source>
        <strain evidence="9">Stoneville</strain>
        <tissue evidence="9">Whole head</tissue>
    </source>
</reference>
<dbReference type="SUPFAM" id="SSF47565">
    <property type="entry name" value="Insect pheromone/odorant-binding proteins"/>
    <property type="match status" value="4"/>
</dbReference>
<reference evidence="9" key="1">
    <citation type="journal article" date="2020" name="J Insects Food Feed">
        <title>The yellow mealworm (Tenebrio molitor) genome: a resource for the emerging insects as food and feed industry.</title>
        <authorList>
            <person name="Eriksson T."/>
            <person name="Andere A."/>
            <person name="Kelstrup H."/>
            <person name="Emery V."/>
            <person name="Picard C."/>
        </authorList>
    </citation>
    <scope>NUCLEOTIDE SEQUENCE</scope>
    <source>
        <strain evidence="9">Stoneville</strain>
        <tissue evidence="9">Whole head</tissue>
    </source>
</reference>
<organism evidence="9 10">
    <name type="scientific">Tenebrio molitor</name>
    <name type="common">Yellow mealworm beetle</name>
    <dbReference type="NCBI Taxonomy" id="7067"/>
    <lineage>
        <taxon>Eukaryota</taxon>
        <taxon>Metazoa</taxon>
        <taxon>Ecdysozoa</taxon>
        <taxon>Arthropoda</taxon>
        <taxon>Hexapoda</taxon>
        <taxon>Insecta</taxon>
        <taxon>Pterygota</taxon>
        <taxon>Neoptera</taxon>
        <taxon>Endopterygota</taxon>
        <taxon>Coleoptera</taxon>
        <taxon>Polyphaga</taxon>
        <taxon>Cucujiformia</taxon>
        <taxon>Tenebrionidae</taxon>
        <taxon>Tenebrio</taxon>
    </lineage>
</organism>
<evidence type="ECO:0000256" key="6">
    <source>
        <dbReference type="ARBA" id="ARBA00056866"/>
    </source>
</evidence>
<proteinExistence type="inferred from homology"/>
<feature type="signal peptide" evidence="8">
    <location>
        <begin position="1"/>
        <end position="18"/>
    </location>
</feature>
<dbReference type="Proteomes" id="UP000719412">
    <property type="component" value="Unassembled WGS sequence"/>
</dbReference>
<evidence type="ECO:0000256" key="3">
    <source>
        <dbReference type="ARBA" id="ARBA00022525"/>
    </source>
</evidence>
<dbReference type="CDD" id="cd23992">
    <property type="entry name" value="PBP_GOBP"/>
    <property type="match status" value="3"/>
</dbReference>
<keyword evidence="4 8" id="KW-0732">Signal</keyword>
<comment type="subcellular location">
    <subcellularLocation>
        <location evidence="1">Secreted</location>
    </subcellularLocation>
</comment>
<dbReference type="Pfam" id="PF01395">
    <property type="entry name" value="PBP_GOBP"/>
    <property type="match status" value="3"/>
</dbReference>
<comment type="caution">
    <text evidence="9">The sequence shown here is derived from an EMBL/GenBank/DDBJ whole genome shotgun (WGS) entry which is preliminary data.</text>
</comment>
<dbReference type="InterPro" id="IPR036728">
    <property type="entry name" value="PBP_GOBP_sf"/>
</dbReference>
<dbReference type="SMART" id="SM00708">
    <property type="entry name" value="PhBP"/>
    <property type="match status" value="3"/>
</dbReference>
<name>A0A8J6H982_TENMO</name>
<accession>A0A8J6H982</accession>
<feature type="chain" id="PRO_5035322517" evidence="8">
    <location>
        <begin position="19"/>
        <end position="676"/>
    </location>
</feature>
<evidence type="ECO:0000313" key="10">
    <source>
        <dbReference type="Proteomes" id="UP000719412"/>
    </source>
</evidence>
<protein>
    <submittedName>
        <fullName evidence="9">Uncharacterized protein</fullName>
    </submittedName>
</protein>
<evidence type="ECO:0000256" key="7">
    <source>
        <dbReference type="SAM" id="MobiDB-lite"/>
    </source>
</evidence>
<evidence type="ECO:0000313" key="9">
    <source>
        <dbReference type="EMBL" id="KAH0810046.1"/>
    </source>
</evidence>
<comment type="function">
    <text evidence="6">May be a carrier protein for lipids.</text>
</comment>
<dbReference type="InterPro" id="IPR006170">
    <property type="entry name" value="PBP/GOBP"/>
</dbReference>
<evidence type="ECO:0000256" key="4">
    <source>
        <dbReference type="ARBA" id="ARBA00022729"/>
    </source>
</evidence>
<comment type="similarity">
    <text evidence="2">Belongs to the PBP/GOBP family.</text>
</comment>
<dbReference type="GO" id="GO:0007608">
    <property type="term" value="P:sensory perception of smell"/>
    <property type="evidence" value="ECO:0007669"/>
    <property type="project" value="TreeGrafter"/>
</dbReference>
<dbReference type="GO" id="GO:0005549">
    <property type="term" value="F:odorant binding"/>
    <property type="evidence" value="ECO:0007669"/>
    <property type="project" value="InterPro"/>
</dbReference>
<dbReference type="GO" id="GO:0005615">
    <property type="term" value="C:extracellular space"/>
    <property type="evidence" value="ECO:0007669"/>
    <property type="project" value="TreeGrafter"/>
</dbReference>
<keyword evidence="10" id="KW-1185">Reference proteome</keyword>